<keyword evidence="2" id="KW-0012">Acyltransferase</keyword>
<dbReference type="PANTHER" id="PTHR43877:SF1">
    <property type="entry name" value="ACETYLTRANSFERASE"/>
    <property type="match status" value="1"/>
</dbReference>
<dbReference type="InterPro" id="IPR050832">
    <property type="entry name" value="Bact_Acetyltransf"/>
</dbReference>
<dbReference type="Pfam" id="PF00583">
    <property type="entry name" value="Acetyltransf_1"/>
    <property type="match status" value="1"/>
</dbReference>
<dbReference type="RefSeq" id="WP_190954294.1">
    <property type="nucleotide sequence ID" value="NZ_JACJTU010000004.1"/>
</dbReference>
<name>A0ABR8K2B5_9NOSO</name>
<reference evidence="4 5" key="1">
    <citation type="journal article" date="2020" name="ISME J.">
        <title>Comparative genomics reveals insights into cyanobacterial evolution and habitat adaptation.</title>
        <authorList>
            <person name="Chen M.Y."/>
            <person name="Teng W.K."/>
            <person name="Zhao L."/>
            <person name="Hu C.X."/>
            <person name="Zhou Y.K."/>
            <person name="Han B.P."/>
            <person name="Song L.R."/>
            <person name="Shu W.S."/>
        </authorList>
    </citation>
    <scope>NUCLEOTIDE SEQUENCE [LARGE SCALE GENOMIC DNA]</scope>
    <source>
        <strain evidence="4 5">FACHB-159</strain>
    </source>
</reference>
<dbReference type="InterPro" id="IPR000182">
    <property type="entry name" value="GNAT_dom"/>
</dbReference>
<dbReference type="PANTHER" id="PTHR43877">
    <property type="entry name" value="AMINOALKYLPHOSPHONATE N-ACETYLTRANSFERASE-RELATED-RELATED"/>
    <property type="match status" value="1"/>
</dbReference>
<comment type="caution">
    <text evidence="4">The sequence shown here is derived from an EMBL/GenBank/DDBJ whole genome shotgun (WGS) entry which is preliminary data.</text>
</comment>
<keyword evidence="5" id="KW-1185">Reference proteome</keyword>
<dbReference type="PROSITE" id="PS51186">
    <property type="entry name" value="GNAT"/>
    <property type="match status" value="1"/>
</dbReference>
<dbReference type="InterPro" id="IPR016181">
    <property type="entry name" value="Acyl_CoA_acyltransferase"/>
</dbReference>
<protein>
    <submittedName>
        <fullName evidence="4">GNAT family N-acetyltransferase</fullName>
    </submittedName>
</protein>
<dbReference type="Gene3D" id="3.40.630.30">
    <property type="match status" value="1"/>
</dbReference>
<evidence type="ECO:0000256" key="1">
    <source>
        <dbReference type="ARBA" id="ARBA00022679"/>
    </source>
</evidence>
<keyword evidence="1" id="KW-0808">Transferase</keyword>
<organism evidence="4 5">
    <name type="scientific">Nostoc paludosum FACHB-159</name>
    <dbReference type="NCBI Taxonomy" id="2692908"/>
    <lineage>
        <taxon>Bacteria</taxon>
        <taxon>Bacillati</taxon>
        <taxon>Cyanobacteriota</taxon>
        <taxon>Cyanophyceae</taxon>
        <taxon>Nostocales</taxon>
        <taxon>Nostocaceae</taxon>
        <taxon>Nostoc</taxon>
    </lineage>
</organism>
<dbReference type="CDD" id="cd04301">
    <property type="entry name" value="NAT_SF"/>
    <property type="match status" value="1"/>
</dbReference>
<sequence>MLNLRRANLGDLEALVRLRLELLREAGDIQDNTETAAIRAATKNYLANKMPQGEFLVWVAEVENQIVATSGLVLFTRPPYDGNLSGLEAYIMNVYTIPQWRSQGIATALLKETISFVKETEAKRIWLHTTKDGKSLYEKLGFISTTKEMEIVWH</sequence>
<evidence type="ECO:0000259" key="3">
    <source>
        <dbReference type="PROSITE" id="PS51186"/>
    </source>
</evidence>
<feature type="domain" description="N-acetyltransferase" evidence="3">
    <location>
        <begin position="2"/>
        <end position="154"/>
    </location>
</feature>
<accession>A0ABR8K2B5</accession>
<evidence type="ECO:0000313" key="5">
    <source>
        <dbReference type="Proteomes" id="UP000637383"/>
    </source>
</evidence>
<evidence type="ECO:0000313" key="4">
    <source>
        <dbReference type="EMBL" id="MBD2733565.1"/>
    </source>
</evidence>
<dbReference type="EMBL" id="JACJTU010000004">
    <property type="protein sequence ID" value="MBD2733565.1"/>
    <property type="molecule type" value="Genomic_DNA"/>
</dbReference>
<dbReference type="SUPFAM" id="SSF55729">
    <property type="entry name" value="Acyl-CoA N-acyltransferases (Nat)"/>
    <property type="match status" value="1"/>
</dbReference>
<gene>
    <name evidence="4" type="ORF">H6H03_06510</name>
</gene>
<dbReference type="Proteomes" id="UP000637383">
    <property type="component" value="Unassembled WGS sequence"/>
</dbReference>
<proteinExistence type="predicted"/>
<evidence type="ECO:0000256" key="2">
    <source>
        <dbReference type="ARBA" id="ARBA00023315"/>
    </source>
</evidence>